<evidence type="ECO:0000313" key="8">
    <source>
        <dbReference type="EMBL" id="AKL94551.1"/>
    </source>
</evidence>
<accession>A0A0G3W7C0</accession>
<evidence type="ECO:0000256" key="1">
    <source>
        <dbReference type="ARBA" id="ARBA00005937"/>
    </source>
</evidence>
<reference evidence="8 9" key="1">
    <citation type="submission" date="2014-10" db="EMBL/GenBank/DDBJ databases">
        <title>Genome sequence of Clostridium aceticum DSM 1496.</title>
        <authorList>
            <person name="Poehlein A."/>
            <person name="Schiel-Bengelsdorf B."/>
            <person name="Gottschalk G."/>
            <person name="Duerre P."/>
            <person name="Daniel R."/>
        </authorList>
    </citation>
    <scope>NUCLEOTIDE SEQUENCE [LARGE SCALE GENOMIC DNA]</scope>
    <source>
        <strain evidence="8 9">DSM 1496</strain>
    </source>
</reference>
<dbReference type="AlphaFoldDB" id="A0A0G3W7C0"/>
<dbReference type="InterPro" id="IPR049435">
    <property type="entry name" value="Cas_Cas6_C"/>
</dbReference>
<sequence>MLLKIKMEPIANHQVILPIDYNHIIQGFIYDCLNKDLSQFLHEKGFKYHSRSFKMFTFSRLMGEYKLNKDRGQIVFTGPMYLVITSPVKGFFNSLAHTFLIGNIVRLGNNNLKITSLEGEHIDVESEEIIVRTLSPIVVYSTLLRPDNRKYTCYFQPGDPDYNRLITENLKKKYISFLKTEPPQGSITVKTLSPCKQVIVNYKKTIIKGYTGKIKITGPRELLKIALEAGCGSKNAQGFGLIQLKEQSNTLFFKDLLFKSI</sequence>
<organism evidence="8 9">
    <name type="scientific">Clostridium aceticum</name>
    <dbReference type="NCBI Taxonomy" id="84022"/>
    <lineage>
        <taxon>Bacteria</taxon>
        <taxon>Bacillati</taxon>
        <taxon>Bacillota</taxon>
        <taxon>Clostridia</taxon>
        <taxon>Eubacteriales</taxon>
        <taxon>Clostridiaceae</taxon>
        <taxon>Clostridium</taxon>
    </lineage>
</organism>
<dbReference type="PANTHER" id="PTHR36984">
    <property type="entry name" value="CRISPR-ASSOCIATED ENDORIBONUCLEASE CAS6 1"/>
    <property type="match status" value="1"/>
</dbReference>
<comment type="similarity">
    <text evidence="1 4">Belongs to the CRISPR-associated protein Cas6/Cse3/CasE family.</text>
</comment>
<dbReference type="Gene3D" id="3.30.70.1890">
    <property type="match status" value="1"/>
</dbReference>
<dbReference type="GO" id="GO:0016788">
    <property type="term" value="F:hydrolase activity, acting on ester bonds"/>
    <property type="evidence" value="ECO:0007669"/>
    <property type="project" value="InterPro"/>
</dbReference>
<dbReference type="EMBL" id="CP009687">
    <property type="protein sequence ID" value="AKL94551.1"/>
    <property type="molecule type" value="Genomic_DNA"/>
</dbReference>
<name>A0A0G3W7C0_9CLOT</name>
<protein>
    <recommendedName>
        <fullName evidence="4">CRISPR-associated endoribonuclease</fullName>
    </recommendedName>
</protein>
<keyword evidence="3" id="KW-0051">Antiviral defense</keyword>
<dbReference type="Pfam" id="PF21350">
    <property type="entry name" value="Cas6_I-A"/>
    <property type="match status" value="1"/>
</dbReference>
<feature type="site" description="Transition state stabilizer" evidence="5">
    <location>
        <position position="54"/>
    </location>
</feature>
<evidence type="ECO:0000256" key="3">
    <source>
        <dbReference type="ARBA" id="ARBA00023118"/>
    </source>
</evidence>
<proteinExistence type="inferred from homology"/>
<dbReference type="InterPro" id="IPR010156">
    <property type="entry name" value="CRISPR-assoc_prot_Cas6"/>
</dbReference>
<gene>
    <name evidence="8" type="primary">cas6</name>
    <name evidence="8" type="ORF">CACET_c10480</name>
</gene>
<comment type="function">
    <text evidence="4">CRISPR (clustered regularly interspaced short palindromic repeat), is an adaptive immune system that provides protection against mobile genetic elements (viruses, transposable elements and conjugative plasmids). CRISPR clusters contain sequences complementary to antecedent mobile elements and target invading nucleic acids. CRISPR clusters are transcribed and processed into CRISPR RNA (crRNA).</text>
</comment>
<feature type="active site" description="Proton donor" evidence="6">
    <location>
        <position position="42"/>
    </location>
</feature>
<dbReference type="Proteomes" id="UP000035704">
    <property type="component" value="Chromosome"/>
</dbReference>
<keyword evidence="9" id="KW-1185">Reference proteome</keyword>
<evidence type="ECO:0000313" key="9">
    <source>
        <dbReference type="Proteomes" id="UP000035704"/>
    </source>
</evidence>
<keyword evidence="2" id="KW-0694">RNA-binding</keyword>
<dbReference type="KEGG" id="cace:CACET_c10480"/>
<feature type="domain" description="CRISPR associated protein Cas6 C-terminal" evidence="7">
    <location>
        <begin position="125"/>
        <end position="243"/>
    </location>
</feature>
<dbReference type="NCBIfam" id="TIGR01877">
    <property type="entry name" value="cas_cas6"/>
    <property type="match status" value="1"/>
</dbReference>
<dbReference type="Pfam" id="PF01881">
    <property type="entry name" value="Cas_Cas6_C"/>
    <property type="match status" value="1"/>
</dbReference>
<dbReference type="PANTHER" id="PTHR36984:SF1">
    <property type="entry name" value="CRISPR-ASSOCIATED ENDORIBONUCLEASE CAS6 1"/>
    <property type="match status" value="1"/>
</dbReference>
<dbReference type="GO" id="GO:0003723">
    <property type="term" value="F:RNA binding"/>
    <property type="evidence" value="ECO:0007669"/>
    <property type="project" value="UniProtKB-KW"/>
</dbReference>
<dbReference type="InterPro" id="IPR045747">
    <property type="entry name" value="CRISPR-assoc_prot_Cas6_N_sf"/>
</dbReference>
<evidence type="ECO:0000256" key="5">
    <source>
        <dbReference type="PIRSR" id="PIRSR005054-1"/>
    </source>
</evidence>
<dbReference type="PIRSF" id="PIRSF005054">
    <property type="entry name" value="PF1131"/>
    <property type="match status" value="1"/>
</dbReference>
<evidence type="ECO:0000259" key="7">
    <source>
        <dbReference type="Pfam" id="PF01881"/>
    </source>
</evidence>
<feature type="active site" description="Proton acceptor" evidence="6">
    <location>
        <position position="30"/>
    </location>
</feature>
<dbReference type="STRING" id="84022.CACET_c10480"/>
<evidence type="ECO:0000256" key="4">
    <source>
        <dbReference type="PIRNR" id="PIRNR005054"/>
    </source>
</evidence>
<dbReference type="RefSeq" id="WP_044823323.1">
    <property type="nucleotide sequence ID" value="NZ_CP009687.1"/>
</dbReference>
<evidence type="ECO:0000256" key="6">
    <source>
        <dbReference type="PIRSR" id="PIRSR005054-50"/>
    </source>
</evidence>
<dbReference type="PATRIC" id="fig|84022.6.peg.1065"/>
<dbReference type="CDD" id="cd21140">
    <property type="entry name" value="Cas6_I-like"/>
    <property type="match status" value="1"/>
</dbReference>
<dbReference type="Gene3D" id="3.30.70.1900">
    <property type="match status" value="1"/>
</dbReference>
<dbReference type="GO" id="GO:0051607">
    <property type="term" value="P:defense response to virus"/>
    <property type="evidence" value="ECO:0007669"/>
    <property type="project" value="UniProtKB-KW"/>
</dbReference>
<evidence type="ECO:0000256" key="2">
    <source>
        <dbReference type="ARBA" id="ARBA00022884"/>
    </source>
</evidence>